<dbReference type="SUPFAM" id="SSF52540">
    <property type="entry name" value="P-loop containing nucleoside triphosphate hydrolases"/>
    <property type="match status" value="1"/>
</dbReference>
<evidence type="ECO:0000313" key="3">
    <source>
        <dbReference type="EMBL" id="KAB1231398.1"/>
    </source>
</evidence>
<dbReference type="EMBL" id="VTPV01000003">
    <property type="protein sequence ID" value="KAB1231398.1"/>
    <property type="molecule type" value="Genomic_DNA"/>
</dbReference>
<accession>A0A5N4BSJ4</accession>
<keyword evidence="1" id="KW-1133">Transmembrane helix</keyword>
<keyword evidence="1" id="KW-0812">Transmembrane</keyword>
<dbReference type="Gene3D" id="3.40.50.300">
    <property type="entry name" value="P-loop containing nucleotide triphosphate hydrolases"/>
    <property type="match status" value="1"/>
</dbReference>
<sequence length="504" mass="60188">MDQLIETFFNHFFTPKISKILAEIINFGAICTAITFITKYFYNLFLKRKNNLSLKPYYTNTVLQSAKKKYIRSKCQNIDPANEIEYNNNFAFAVREDLLDFFLKNVFRIKDPEQKYYLILGDAGMGKTTFLLNLFRLYNKNIRNLIFSNEKMKLLPLGESFDELKKIISEIPEPEQTILLLDALDESNLFFHEQTNNYSLFLDKLINSVSHFKQVIITCRTNFFINEKDEPFELKIKKYNTEGNGFHIIKKVYLSPFNQTDVNKYLNNTFPFWEIEKKEKAKKIILSTKDIFFRPMLLSYIDDLVKLNRNDFLKFEVYETLIEAWINRESNKYLESERYIFKSNLYLFTYELAISIYNNYKENGYFISFEESQAIAFKNNINLNELEIRSRTLLNRNSNGDYKFSHKTILECILSYFSFLSRKNIGLDEYEIFYDLENFDFAKGLVEELHLNYKHNFKLPNFYDSDMIANEHISKVIKEKYKNNRPTIVWQNGLKYRVHLQDIG</sequence>
<protein>
    <recommendedName>
        <fullName evidence="2">Novel STAND NTPase 3 domain-containing protein</fullName>
    </recommendedName>
</protein>
<comment type="caution">
    <text evidence="3">The sequence shown here is derived from an EMBL/GenBank/DDBJ whole genome shotgun (WGS) entry which is preliminary data.</text>
</comment>
<evidence type="ECO:0000256" key="1">
    <source>
        <dbReference type="SAM" id="Phobius"/>
    </source>
</evidence>
<keyword evidence="4" id="KW-1185">Reference proteome</keyword>
<name>A0A5N4BSJ4_9FLAO</name>
<reference evidence="3 4" key="1">
    <citation type="journal article" date="2019" name="Stand. Genomic Sci.">
        <title>Draft Whole-Genome Sequence of a Novel Chryseobacterium viscerum Strain Isolated from Fresh Water at Dripping Springs, New Mexico.</title>
        <authorList>
            <person name="Kyndt J.A."/>
            <person name="Moore T.C."/>
        </authorList>
    </citation>
    <scope>NUCLEOTIDE SEQUENCE [LARGE SCALE GENOMIC DNA]</scope>
    <source>
        <strain evidence="3 4">DPS</strain>
    </source>
</reference>
<evidence type="ECO:0000313" key="4">
    <source>
        <dbReference type="Proteomes" id="UP000326384"/>
    </source>
</evidence>
<feature type="domain" description="Novel STAND NTPase 3" evidence="2">
    <location>
        <begin position="113"/>
        <end position="237"/>
    </location>
</feature>
<gene>
    <name evidence="3" type="ORF">F8D52_06205</name>
</gene>
<dbReference type="Proteomes" id="UP000326384">
    <property type="component" value="Unassembled WGS sequence"/>
</dbReference>
<dbReference type="RefSeq" id="WP_152289324.1">
    <property type="nucleotide sequence ID" value="NZ_VTPV01000003.1"/>
</dbReference>
<organism evidence="3 4">
    <name type="scientific">Chryseobacterium viscerum</name>
    <dbReference type="NCBI Taxonomy" id="1037377"/>
    <lineage>
        <taxon>Bacteria</taxon>
        <taxon>Pseudomonadati</taxon>
        <taxon>Bacteroidota</taxon>
        <taxon>Flavobacteriia</taxon>
        <taxon>Flavobacteriales</taxon>
        <taxon>Weeksellaceae</taxon>
        <taxon>Chryseobacterium group</taxon>
        <taxon>Chryseobacterium</taxon>
    </lineage>
</organism>
<proteinExistence type="predicted"/>
<dbReference type="InterPro" id="IPR049050">
    <property type="entry name" value="nSTAND3"/>
</dbReference>
<keyword evidence="1" id="KW-0472">Membrane</keyword>
<dbReference type="InterPro" id="IPR027417">
    <property type="entry name" value="P-loop_NTPase"/>
</dbReference>
<feature type="transmembrane region" description="Helical" evidence="1">
    <location>
        <begin position="20"/>
        <end position="42"/>
    </location>
</feature>
<dbReference type="Pfam" id="PF20720">
    <property type="entry name" value="nSTAND3"/>
    <property type="match status" value="1"/>
</dbReference>
<evidence type="ECO:0000259" key="2">
    <source>
        <dbReference type="Pfam" id="PF20720"/>
    </source>
</evidence>